<keyword evidence="2" id="KW-1185">Reference proteome</keyword>
<proteinExistence type="predicted"/>
<evidence type="ECO:0000313" key="1">
    <source>
        <dbReference type="EMBL" id="TFK84576.1"/>
    </source>
</evidence>
<sequence>MISVADLFSATLGTVHAFTGIVAAPGFSQWSVFTTPNADWVPEFAIAHGEITTFSDGRWGHHEYSRWPQAFDRHDFHIPCIPRSPPPNAPFSKILWTTFKPSDWKVNNCGVLGVGLLHPDTQDMLIDAVQEVISRLHELGEDGPWRSQGHFLIVCINHTLDCLRLLPAARGVIITLAAHVQRLSLELWGLIKWLQDIRPLVAEGRNVAARPWDIVGAHTSDAHTAERLHMAGIPVWFQQPLTTLLAVHDVVQPTALPADFSREPANPQLFLAKRDMSGALNVPGEWNRAMSALVRRQLMQSRLPALLTDDDDTEPSVKRLREGAVFVGEVSSSIGPAAPVFFVQEHGVSRALWHHLPAQPAGPSPQLKSPVPSQLSRRARARIKKREAARVESISLPPPPIPARQYYSSRLVAPSPVWTLALTGQGHLQQPRSSVTYYFAPPWLLDHLEGYPADKKTTRYLHNWLSIRTFCRVRLFDRTIDGRPLTISEWRESLWGDYKITESVESAEARVPRERVRYSVRESIRRLFGNSNALPSYDGDSRPLFGKTPITLQMVQSDVETQKHIVWEVYETNWRCELLALDTLVVGTAEWPQVQRLEREHLISQVWGSGTSGLDIVPSEAQAKTNLCWRDPQEPGWEDSRRHLAAFVTILARWRDAPQGLTEAALAVPTCKVDEYSRIQSTVVNFYVRTFVDRYGRLPVPPVSVQYV</sequence>
<dbReference type="EMBL" id="ML211307">
    <property type="protein sequence ID" value="TFK84576.1"/>
    <property type="molecule type" value="Genomic_DNA"/>
</dbReference>
<evidence type="ECO:0000313" key="2">
    <source>
        <dbReference type="Proteomes" id="UP000308197"/>
    </source>
</evidence>
<gene>
    <name evidence="1" type="ORF">K466DRAFT_496324</name>
</gene>
<organism evidence="1 2">
    <name type="scientific">Polyporus arcularius HHB13444</name>
    <dbReference type="NCBI Taxonomy" id="1314778"/>
    <lineage>
        <taxon>Eukaryota</taxon>
        <taxon>Fungi</taxon>
        <taxon>Dikarya</taxon>
        <taxon>Basidiomycota</taxon>
        <taxon>Agaricomycotina</taxon>
        <taxon>Agaricomycetes</taxon>
        <taxon>Polyporales</taxon>
        <taxon>Polyporaceae</taxon>
        <taxon>Polyporus</taxon>
    </lineage>
</organism>
<accession>A0A5C3P4J6</accession>
<protein>
    <submittedName>
        <fullName evidence="1">Uncharacterized protein</fullName>
    </submittedName>
</protein>
<dbReference type="AlphaFoldDB" id="A0A5C3P4J6"/>
<reference evidence="1 2" key="1">
    <citation type="journal article" date="2019" name="Nat. Ecol. Evol.">
        <title>Megaphylogeny resolves global patterns of mushroom evolution.</title>
        <authorList>
            <person name="Varga T."/>
            <person name="Krizsan K."/>
            <person name="Foldi C."/>
            <person name="Dima B."/>
            <person name="Sanchez-Garcia M."/>
            <person name="Sanchez-Ramirez S."/>
            <person name="Szollosi G.J."/>
            <person name="Szarkandi J.G."/>
            <person name="Papp V."/>
            <person name="Albert L."/>
            <person name="Andreopoulos W."/>
            <person name="Angelini C."/>
            <person name="Antonin V."/>
            <person name="Barry K.W."/>
            <person name="Bougher N.L."/>
            <person name="Buchanan P."/>
            <person name="Buyck B."/>
            <person name="Bense V."/>
            <person name="Catcheside P."/>
            <person name="Chovatia M."/>
            <person name="Cooper J."/>
            <person name="Damon W."/>
            <person name="Desjardin D."/>
            <person name="Finy P."/>
            <person name="Geml J."/>
            <person name="Haridas S."/>
            <person name="Hughes K."/>
            <person name="Justo A."/>
            <person name="Karasinski D."/>
            <person name="Kautmanova I."/>
            <person name="Kiss B."/>
            <person name="Kocsube S."/>
            <person name="Kotiranta H."/>
            <person name="LaButti K.M."/>
            <person name="Lechner B.E."/>
            <person name="Liimatainen K."/>
            <person name="Lipzen A."/>
            <person name="Lukacs Z."/>
            <person name="Mihaltcheva S."/>
            <person name="Morgado L.N."/>
            <person name="Niskanen T."/>
            <person name="Noordeloos M.E."/>
            <person name="Ohm R.A."/>
            <person name="Ortiz-Santana B."/>
            <person name="Ovrebo C."/>
            <person name="Racz N."/>
            <person name="Riley R."/>
            <person name="Savchenko A."/>
            <person name="Shiryaev A."/>
            <person name="Soop K."/>
            <person name="Spirin V."/>
            <person name="Szebenyi C."/>
            <person name="Tomsovsky M."/>
            <person name="Tulloss R.E."/>
            <person name="Uehling J."/>
            <person name="Grigoriev I.V."/>
            <person name="Vagvolgyi C."/>
            <person name="Papp T."/>
            <person name="Martin F.M."/>
            <person name="Miettinen O."/>
            <person name="Hibbett D.S."/>
            <person name="Nagy L.G."/>
        </authorList>
    </citation>
    <scope>NUCLEOTIDE SEQUENCE [LARGE SCALE GENOMIC DNA]</scope>
    <source>
        <strain evidence="1 2">HHB13444</strain>
    </source>
</reference>
<dbReference type="InParanoid" id="A0A5C3P4J6"/>
<name>A0A5C3P4J6_9APHY</name>
<dbReference type="Proteomes" id="UP000308197">
    <property type="component" value="Unassembled WGS sequence"/>
</dbReference>